<organism evidence="2 3">
    <name type="scientific">Synechocystis salina LEGE 00031</name>
    <dbReference type="NCBI Taxonomy" id="1828736"/>
    <lineage>
        <taxon>Bacteria</taxon>
        <taxon>Bacillati</taxon>
        <taxon>Cyanobacteriota</taxon>
        <taxon>Cyanophyceae</taxon>
        <taxon>Synechococcales</taxon>
        <taxon>Merismopediaceae</taxon>
        <taxon>Synechocystis</taxon>
    </lineage>
</organism>
<evidence type="ECO:0000256" key="1">
    <source>
        <dbReference type="SAM" id="Phobius"/>
    </source>
</evidence>
<protein>
    <submittedName>
        <fullName evidence="2">Uncharacterized protein</fullName>
    </submittedName>
</protein>
<reference evidence="2 3" key="1">
    <citation type="submission" date="2020-10" db="EMBL/GenBank/DDBJ databases">
        <authorList>
            <person name="Castelo-Branco R."/>
            <person name="Eusebio N."/>
            <person name="Adriana R."/>
            <person name="Vieira A."/>
            <person name="Brugerolle De Fraissinette N."/>
            <person name="Rezende De Castro R."/>
            <person name="Schneider M.P."/>
            <person name="Vasconcelos V."/>
            <person name="Leao P.N."/>
        </authorList>
    </citation>
    <scope>NUCLEOTIDE SEQUENCE [LARGE SCALE GENOMIC DNA]</scope>
    <source>
        <strain evidence="2 3">LEGE 00031</strain>
    </source>
</reference>
<dbReference type="Proteomes" id="UP000658720">
    <property type="component" value="Unassembled WGS sequence"/>
</dbReference>
<accession>A0ABR9VN10</accession>
<feature type="transmembrane region" description="Helical" evidence="1">
    <location>
        <begin position="74"/>
        <end position="102"/>
    </location>
</feature>
<evidence type="ECO:0000313" key="2">
    <source>
        <dbReference type="EMBL" id="MBE9252727.1"/>
    </source>
</evidence>
<keyword evidence="1" id="KW-1133">Transmembrane helix</keyword>
<dbReference type="RefSeq" id="WP_194018793.1">
    <property type="nucleotide sequence ID" value="NZ_JADEVV010000005.1"/>
</dbReference>
<name>A0ABR9VN10_9SYNC</name>
<sequence length="139" mass="15423">MQSSVELWQKNLHRARQARDLVFDYALGTSLVALLPIAGYYSLRLLLVLFLLAKMCRDIGKVWQFPRGQDLLAIAGNIFGAMGAVITASVVWVTLLAIGIWVPYFDSFKGFAGLFTLTWMLGQSTNQYYANGAAKSPSR</sequence>
<keyword evidence="3" id="KW-1185">Reference proteome</keyword>
<dbReference type="EMBL" id="JADEVV010000005">
    <property type="protein sequence ID" value="MBE9252727.1"/>
    <property type="molecule type" value="Genomic_DNA"/>
</dbReference>
<gene>
    <name evidence="2" type="ORF">IQ217_02435</name>
</gene>
<feature type="transmembrane region" description="Helical" evidence="1">
    <location>
        <begin position="31"/>
        <end position="53"/>
    </location>
</feature>
<keyword evidence="1" id="KW-0472">Membrane</keyword>
<proteinExistence type="predicted"/>
<evidence type="ECO:0000313" key="3">
    <source>
        <dbReference type="Proteomes" id="UP000658720"/>
    </source>
</evidence>
<comment type="caution">
    <text evidence="2">The sequence shown here is derived from an EMBL/GenBank/DDBJ whole genome shotgun (WGS) entry which is preliminary data.</text>
</comment>
<keyword evidence="1" id="KW-0812">Transmembrane</keyword>